<dbReference type="Gene3D" id="2.60.40.10">
    <property type="entry name" value="Immunoglobulins"/>
    <property type="match status" value="1"/>
</dbReference>
<sequence>MDLTLVCLLLCWYSHRVSALLPPIQVTTAISQPADAEPTEGDTVTLACNASGLLESYAYTFDWHRHVMGTTWEPVTTNGIVLNARYFAFIIGDPPATTTAILIVRNVTRDDRLFECRVSQNGNQVSAPYPILTVRYFPSDLYPICAPSGSFTVPEGATLLMNCTTEPGYPLVWVEIIQSTVGVTWSEITGDEIELVLSSQLSVSADHQDATFTFNVTSASAFPGRASSCSIGPLHVLRMETPGVSSYPDAPTAEPGPTNNNARTENPKVPTQPDAPTTAESGPTNGVFQTTPDSQTDAAPVAWIVVSVVLLILLAVSVPINAVFITRCWRHRRSKTSHPQVPDVELEPGGKDTNAYLVPTNEEATGEAVYQTVLETKEPEYTYVASDENIEKISGHATVDQSVSKTEGAKYTYVASDENIGKKSGPATVDQSVSKTKGAEYTDVASDETTGKKSGLATVNQSVSETEGAEYTYVASDETIGKTSGPATVDQSVSETEEAEYTDVVSNETVGKTPGSATFDQSVSETEEAEYTDVVSNETVGKTPGSATFDQSVSETEEAEYTDVVSNENTGKTSGPTPDEKHYQNVKGKK</sequence>
<organism evidence="5 6">
    <name type="scientific">Patiria miniata</name>
    <name type="common">Bat star</name>
    <name type="synonym">Asterina miniata</name>
    <dbReference type="NCBI Taxonomy" id="46514"/>
    <lineage>
        <taxon>Eukaryota</taxon>
        <taxon>Metazoa</taxon>
        <taxon>Echinodermata</taxon>
        <taxon>Eleutherozoa</taxon>
        <taxon>Asterozoa</taxon>
        <taxon>Asteroidea</taxon>
        <taxon>Valvatacea</taxon>
        <taxon>Valvatida</taxon>
        <taxon>Asterinidae</taxon>
        <taxon>Patiria</taxon>
    </lineage>
</organism>
<dbReference type="AlphaFoldDB" id="A0A914BFB2"/>
<feature type="compositionally biased region" description="Polar residues" evidence="1">
    <location>
        <begin position="274"/>
        <end position="293"/>
    </location>
</feature>
<evidence type="ECO:0000256" key="3">
    <source>
        <dbReference type="SAM" id="SignalP"/>
    </source>
</evidence>
<proteinExistence type="predicted"/>
<keyword evidence="3" id="KW-0732">Signal</keyword>
<evidence type="ECO:0000313" key="5">
    <source>
        <dbReference type="EnsemblMetazoa" id="XP_038074127.1"/>
    </source>
</evidence>
<evidence type="ECO:0000256" key="1">
    <source>
        <dbReference type="SAM" id="MobiDB-lite"/>
    </source>
</evidence>
<dbReference type="GeneID" id="119742160"/>
<name>A0A914BFB2_PATMI</name>
<dbReference type="InterPro" id="IPR036179">
    <property type="entry name" value="Ig-like_dom_sf"/>
</dbReference>
<dbReference type="InterPro" id="IPR013783">
    <property type="entry name" value="Ig-like_fold"/>
</dbReference>
<evidence type="ECO:0000256" key="2">
    <source>
        <dbReference type="SAM" id="Phobius"/>
    </source>
</evidence>
<feature type="chain" id="PRO_5037702879" description="Ig-like domain-containing protein" evidence="3">
    <location>
        <begin position="20"/>
        <end position="590"/>
    </location>
</feature>
<dbReference type="InterPro" id="IPR007110">
    <property type="entry name" value="Ig-like_dom"/>
</dbReference>
<feature type="compositionally biased region" description="Polar residues" evidence="1">
    <location>
        <begin position="564"/>
        <end position="576"/>
    </location>
</feature>
<evidence type="ECO:0000259" key="4">
    <source>
        <dbReference type="PROSITE" id="PS50835"/>
    </source>
</evidence>
<feature type="domain" description="Ig-like" evidence="4">
    <location>
        <begin position="22"/>
        <end position="126"/>
    </location>
</feature>
<dbReference type="RefSeq" id="XP_038074127.1">
    <property type="nucleotide sequence ID" value="XM_038218199.1"/>
</dbReference>
<accession>A0A914BFB2</accession>
<dbReference type="OrthoDB" id="10683182at2759"/>
<evidence type="ECO:0000313" key="6">
    <source>
        <dbReference type="Proteomes" id="UP000887568"/>
    </source>
</evidence>
<feature type="compositionally biased region" description="Polar residues" evidence="1">
    <location>
        <begin position="511"/>
        <end position="524"/>
    </location>
</feature>
<protein>
    <recommendedName>
        <fullName evidence="4">Ig-like domain-containing protein</fullName>
    </recommendedName>
</protein>
<feature type="region of interest" description="Disordered" evidence="1">
    <location>
        <begin position="511"/>
        <end position="590"/>
    </location>
</feature>
<keyword evidence="2" id="KW-0472">Membrane</keyword>
<dbReference type="EnsemblMetazoa" id="XM_038218199.1">
    <property type="protein sequence ID" value="XP_038074127.1"/>
    <property type="gene ID" value="LOC119742160"/>
</dbReference>
<feature type="signal peptide" evidence="3">
    <location>
        <begin position="1"/>
        <end position="19"/>
    </location>
</feature>
<keyword evidence="6" id="KW-1185">Reference proteome</keyword>
<keyword evidence="2" id="KW-0812">Transmembrane</keyword>
<feature type="transmembrane region" description="Helical" evidence="2">
    <location>
        <begin position="301"/>
        <end position="325"/>
    </location>
</feature>
<feature type="compositionally biased region" description="Polar residues" evidence="1">
    <location>
        <begin position="534"/>
        <end position="554"/>
    </location>
</feature>
<reference evidence="5" key="1">
    <citation type="submission" date="2022-11" db="UniProtKB">
        <authorList>
            <consortium name="EnsemblMetazoa"/>
        </authorList>
    </citation>
    <scope>IDENTIFICATION</scope>
</reference>
<dbReference type="SUPFAM" id="SSF48726">
    <property type="entry name" value="Immunoglobulin"/>
    <property type="match status" value="1"/>
</dbReference>
<dbReference type="Proteomes" id="UP000887568">
    <property type="component" value="Unplaced"/>
</dbReference>
<dbReference type="PROSITE" id="PS50835">
    <property type="entry name" value="IG_LIKE"/>
    <property type="match status" value="1"/>
</dbReference>
<feature type="region of interest" description="Disordered" evidence="1">
    <location>
        <begin position="242"/>
        <end position="293"/>
    </location>
</feature>
<keyword evidence="2" id="KW-1133">Transmembrane helix</keyword>